<dbReference type="Pfam" id="PF13625">
    <property type="entry name" value="Helicase_C_3"/>
    <property type="match status" value="1"/>
</dbReference>
<comment type="caution">
    <text evidence="2">The sequence shown here is derived from an EMBL/GenBank/DDBJ whole genome shotgun (WGS) entry which is preliminary data.</text>
</comment>
<accession>A0A6G3ZTB4</accession>
<dbReference type="AlphaFoldDB" id="A0A6G3ZTB4"/>
<dbReference type="RefSeq" id="WP_163942199.1">
    <property type="nucleotide sequence ID" value="NZ_JAAIKC010000001.1"/>
</dbReference>
<dbReference type="InterPro" id="IPR032830">
    <property type="entry name" value="XPB/Ssl2_N"/>
</dbReference>
<reference evidence="2" key="1">
    <citation type="submission" date="2020-02" db="EMBL/GenBank/DDBJ databases">
        <authorList>
            <person name="Shen X.-R."/>
            <person name="Zhang Y.-X."/>
        </authorList>
    </citation>
    <scope>NUCLEOTIDE SEQUENCE</scope>
    <source>
        <strain evidence="2">SYP-B3998</strain>
    </source>
</reference>
<proteinExistence type="predicted"/>
<sequence length="677" mass="77691">MRYKHIFEKMSQPLRDSIAEQAWCQNLIKQGTEMTDLLTDKNHLAVLLKHMSIAETQTLRLIVSACGCEPFTKEVLEKQAALSMAGARVTVGLIGLRKVGVITAFRKAWGEQLWVLPEDAFGAWQTLLYPEITFPTLAKDLELNLVEAASSSARGLAQQLLHFFVACFQQLDLPLTNKGALHKKQLQKLSDHLIALPRESLHRTGLSYAFNDVYDEGMAVMLEMGFRLGILVHTDHRFLMEHKALHDWLKLSYDEQQGQLYGLWRDMHLPAPAWLQHAISLMDGAEHGVWCRLDDMTAWIEQYAFEEKMLDRIAIHTALMEQWIEMLCRFRWLEIAVDTSGHSWFRWLIAGDLTTVPDRGRGEEHPVATTSAPRSLYVQPDFELLLPPDISLALEWEIAAFADLVSSDIVRTYRITKESFHRASERGSSSERILLFLQQHACYDIPEPVVLTLQQWDRQTGKLHIEEVTLLRCESADVAESLLRNEKCSSFLEQRLGSCDFIIKAEHQATMRKQLEQMGYHPRVLGKDIKLKELSSISNQAGSITEATTVAAGKPKGLFYSRDAIQLYEMDTSLSHLEGLYPNMEGIPTSWIKEFRDYHASTRKEMIRKAIEWKSCLQLRKKGHDRFVIPKALYEERTGWSLVGFEKQKEIILKSEDWEEMKLILPGINDEEKEETL</sequence>
<gene>
    <name evidence="2" type="ORF">GK047_05350</name>
</gene>
<protein>
    <recommendedName>
        <fullName evidence="1">Helicase XPB/Ssl2 N-terminal domain-containing protein</fullName>
    </recommendedName>
</protein>
<name>A0A6G3ZTB4_9BACL</name>
<evidence type="ECO:0000259" key="1">
    <source>
        <dbReference type="Pfam" id="PF13625"/>
    </source>
</evidence>
<organism evidence="2">
    <name type="scientific">Paenibacillus sp. SYP-B3998</name>
    <dbReference type="NCBI Taxonomy" id="2678564"/>
    <lineage>
        <taxon>Bacteria</taxon>
        <taxon>Bacillati</taxon>
        <taxon>Bacillota</taxon>
        <taxon>Bacilli</taxon>
        <taxon>Bacillales</taxon>
        <taxon>Paenibacillaceae</taxon>
        <taxon>Paenibacillus</taxon>
    </lineage>
</organism>
<dbReference type="EMBL" id="JAAIKC010000001">
    <property type="protein sequence ID" value="NEW05443.1"/>
    <property type="molecule type" value="Genomic_DNA"/>
</dbReference>
<feature type="domain" description="Helicase XPB/Ssl2 N-terminal" evidence="1">
    <location>
        <begin position="376"/>
        <end position="495"/>
    </location>
</feature>
<evidence type="ECO:0000313" key="2">
    <source>
        <dbReference type="EMBL" id="NEW05443.1"/>
    </source>
</evidence>